<accession>A0ABQ9Y7P2</accession>
<reference evidence="1 2" key="1">
    <citation type="journal article" date="2022" name="bioRxiv">
        <title>Genomics of Preaxostyla Flagellates Illuminates Evolutionary Transitions and the Path Towards Mitochondrial Loss.</title>
        <authorList>
            <person name="Novak L.V.F."/>
            <person name="Treitli S.C."/>
            <person name="Pyrih J."/>
            <person name="Halakuc P."/>
            <person name="Pipaliya S.V."/>
            <person name="Vacek V."/>
            <person name="Brzon O."/>
            <person name="Soukal P."/>
            <person name="Eme L."/>
            <person name="Dacks J.B."/>
            <person name="Karnkowska A."/>
            <person name="Elias M."/>
            <person name="Hampl V."/>
        </authorList>
    </citation>
    <scope>NUCLEOTIDE SEQUENCE [LARGE SCALE GENOMIC DNA]</scope>
    <source>
        <strain evidence="1">NAU3</strain>
        <tissue evidence="1">Gut</tissue>
    </source>
</reference>
<dbReference type="EMBL" id="JARBJD010000027">
    <property type="protein sequence ID" value="KAK2959720.1"/>
    <property type="molecule type" value="Genomic_DNA"/>
</dbReference>
<organism evidence="1 2">
    <name type="scientific">Blattamonas nauphoetae</name>
    <dbReference type="NCBI Taxonomy" id="2049346"/>
    <lineage>
        <taxon>Eukaryota</taxon>
        <taxon>Metamonada</taxon>
        <taxon>Preaxostyla</taxon>
        <taxon>Oxymonadida</taxon>
        <taxon>Blattamonas</taxon>
    </lineage>
</organism>
<keyword evidence="2" id="KW-1185">Reference proteome</keyword>
<evidence type="ECO:0000313" key="2">
    <source>
        <dbReference type="Proteomes" id="UP001281761"/>
    </source>
</evidence>
<dbReference type="Proteomes" id="UP001281761">
    <property type="component" value="Unassembled WGS sequence"/>
</dbReference>
<evidence type="ECO:0000313" key="1">
    <source>
        <dbReference type="EMBL" id="KAK2959720.1"/>
    </source>
</evidence>
<name>A0ABQ9Y7P2_9EUKA</name>
<comment type="caution">
    <text evidence="1">The sequence shown here is derived from an EMBL/GenBank/DDBJ whole genome shotgun (WGS) entry which is preliminary data.</text>
</comment>
<protein>
    <submittedName>
        <fullName evidence="1">Uncharacterized protein</fullName>
    </submittedName>
</protein>
<sequence length="66" mass="7191">MGGQACERRDNKAKADQVTSLYRARISKRIGQLATRLYLDGLRLRNGQPASIAMDGGKIGAVNLDM</sequence>
<proteinExistence type="predicted"/>
<gene>
    <name evidence="1" type="ORF">BLNAU_5209</name>
</gene>